<dbReference type="Pfam" id="PF11277">
    <property type="entry name" value="Med24_N"/>
    <property type="match status" value="1"/>
</dbReference>
<keyword evidence="10" id="KW-1185">Reference proteome</keyword>
<protein>
    <recommendedName>
        <fullName evidence="3">Mediator of RNA polymerase II transcription subunit 24</fullName>
    </recommendedName>
    <alternativeName>
        <fullName evidence="8">Mediator complex subunit 24</fullName>
    </alternativeName>
</protein>
<evidence type="ECO:0000256" key="1">
    <source>
        <dbReference type="ARBA" id="ARBA00004123"/>
    </source>
</evidence>
<evidence type="ECO:0000256" key="6">
    <source>
        <dbReference type="ARBA" id="ARBA00023163"/>
    </source>
</evidence>
<organism evidence="10 11">
    <name type="scientific">Panagrolaimus superbus</name>
    <dbReference type="NCBI Taxonomy" id="310955"/>
    <lineage>
        <taxon>Eukaryota</taxon>
        <taxon>Metazoa</taxon>
        <taxon>Ecdysozoa</taxon>
        <taxon>Nematoda</taxon>
        <taxon>Chromadorea</taxon>
        <taxon>Rhabditida</taxon>
        <taxon>Tylenchina</taxon>
        <taxon>Panagrolaimomorpha</taxon>
        <taxon>Panagrolaimoidea</taxon>
        <taxon>Panagrolaimidae</taxon>
        <taxon>Panagrolaimus</taxon>
    </lineage>
</organism>
<dbReference type="AlphaFoldDB" id="A0A914YZM4"/>
<evidence type="ECO:0000313" key="10">
    <source>
        <dbReference type="Proteomes" id="UP000887577"/>
    </source>
</evidence>
<keyword evidence="4" id="KW-0805">Transcription regulation</keyword>
<evidence type="ECO:0000256" key="4">
    <source>
        <dbReference type="ARBA" id="ARBA00023015"/>
    </source>
</evidence>
<evidence type="ECO:0000256" key="7">
    <source>
        <dbReference type="ARBA" id="ARBA00023242"/>
    </source>
</evidence>
<dbReference type="PANTHER" id="PTHR12898:SF1">
    <property type="entry name" value="MEDIATOR OF RNA POLYMERASE II TRANSCRIPTION SUBUNIT 24"/>
    <property type="match status" value="1"/>
</dbReference>
<evidence type="ECO:0000256" key="9">
    <source>
        <dbReference type="SAM" id="MobiDB-lite"/>
    </source>
</evidence>
<keyword evidence="7" id="KW-0539">Nucleus</keyword>
<comment type="subcellular location">
    <subcellularLocation>
        <location evidence="1">Nucleus</location>
    </subcellularLocation>
</comment>
<evidence type="ECO:0000256" key="5">
    <source>
        <dbReference type="ARBA" id="ARBA00023159"/>
    </source>
</evidence>
<dbReference type="GO" id="GO:0016592">
    <property type="term" value="C:mediator complex"/>
    <property type="evidence" value="ECO:0007669"/>
    <property type="project" value="InterPro"/>
</dbReference>
<dbReference type="GO" id="GO:0060261">
    <property type="term" value="P:positive regulation of transcription initiation by RNA polymerase II"/>
    <property type="evidence" value="ECO:0007669"/>
    <property type="project" value="TreeGrafter"/>
</dbReference>
<reference evidence="11" key="1">
    <citation type="submission" date="2022-11" db="UniProtKB">
        <authorList>
            <consortium name="WormBaseParasite"/>
        </authorList>
    </citation>
    <scope>IDENTIFICATION</scope>
</reference>
<sequence>MFPHFLQLLPEQKLLSSYTFQYKNWDNPEAVIVLCKKLENIFNTLTCDYTNAIERYKFCARAFDFFAWMFDGIRYSVVVLDPLAPSIQACIKYLIKALKELTSKPFFLLLIYTYIHHSRRKINKEILLSHANAIVKEKERFKIYEDGKDFMDCLSELPKLVQKVIDGPRARIMQSAYSNLPESHPGVLTLGTIFSCFNVTESDLEVAETLLIFSHTVGISRSDMLFDLLRIGPLIQAHDKHSQRNSLIEVFVYLRIPNILKLLILELGVKKESLLKALKQFVKARGLLNTVDLKTKSHLAQHLLKSLLELNLINFEEFENLLEIRNSEIKKNSELTFLLDEKESDESCLEKVKFAEQLTSIIRKFMGQEDEKFLAIVERFLLTTDGMMERVMAVMCATDELRDFALRLAKINQTCENHLTEMGPLRHNRLHVFDTTFLLLIRIKYVFKDLRITLTQPELEQSRFFSWWSVYEKGLLEKSPLTTTENKDIFLTQYNILKQSKPFWNDTDEVGSIIDNIPGIGDLMLSDFLHNIRDFSRKVVEICKESLPKPQPKSWAFAFYAVDSAIQHLTNRTPDAPYHVKSFLLTIAHRVMPKTHFMQAPDKLELKDAYYIATQQGYATPDVIELCSNAVRTLNYRKWILCWLEQLMKNNCSDELLAASELILATLFLRPVTALAEITQRLMDLMLTQNKQNNKINSSNQTCPRIFAWLVVRAQTFLIFAEQIRREKESAKKMLREKSQQNFVMLMTTSSSSITRMEESEENEPPAKKSRIDNNTDDERSNMTAAAVTEEETPGEDSQMASNFNATASSNTVTVNEIIASIEKEQSSTIFDDDKDYKIRQDFELDDEPSPIDKSNEWTLSQRIHQINEDAFMNLSNIMQHSISMSVITISISLRRFEKQIKVPVWRPELLFTIHFAQELARVPRSRFWYKLVYVLAKPQFFQQLSRIEPYALTLDDMLRLYDIRDPEQLEHLVYYSLLLRRFKAI</sequence>
<evidence type="ECO:0000256" key="8">
    <source>
        <dbReference type="ARBA" id="ARBA00031960"/>
    </source>
</evidence>
<dbReference type="WBParaSite" id="PSU_v2.g5076.t1">
    <property type="protein sequence ID" value="PSU_v2.g5076.t1"/>
    <property type="gene ID" value="PSU_v2.g5076"/>
</dbReference>
<dbReference type="Proteomes" id="UP000887577">
    <property type="component" value="Unplaced"/>
</dbReference>
<name>A0A914YZM4_9BILA</name>
<dbReference type="InterPro" id="IPR021429">
    <property type="entry name" value="Mediator_Med24"/>
</dbReference>
<comment type="similarity">
    <text evidence="2">Belongs to the Mediator complex subunit 24 family.</text>
</comment>
<feature type="region of interest" description="Disordered" evidence="9">
    <location>
        <begin position="749"/>
        <end position="802"/>
    </location>
</feature>
<dbReference type="GO" id="GO:0003712">
    <property type="term" value="F:transcription coregulator activity"/>
    <property type="evidence" value="ECO:0007669"/>
    <property type="project" value="TreeGrafter"/>
</dbReference>
<proteinExistence type="inferred from homology"/>
<evidence type="ECO:0000313" key="11">
    <source>
        <dbReference type="WBParaSite" id="PSU_v2.g5076.t1"/>
    </source>
</evidence>
<keyword evidence="5" id="KW-0010">Activator</keyword>
<feature type="compositionally biased region" description="Basic and acidic residues" evidence="9">
    <location>
        <begin position="765"/>
        <end position="781"/>
    </location>
</feature>
<accession>A0A914YZM4</accession>
<keyword evidence="6" id="KW-0804">Transcription</keyword>
<evidence type="ECO:0000256" key="2">
    <source>
        <dbReference type="ARBA" id="ARBA00007864"/>
    </source>
</evidence>
<evidence type="ECO:0000256" key="3">
    <source>
        <dbReference type="ARBA" id="ARBA00019693"/>
    </source>
</evidence>
<dbReference type="PANTHER" id="PTHR12898">
    <property type="entry name" value="MEDIATOR OF RNA POLYMERASE II TRANSCRIPTION SUBUNIT 24"/>
    <property type="match status" value="1"/>
</dbReference>